<reference evidence="1" key="1">
    <citation type="journal article" date="2021" name="Sci. Rep.">
        <title>Diploid genomic architecture of Nitzschia inconspicua, an elite biomass production diatom.</title>
        <authorList>
            <person name="Oliver A."/>
            <person name="Podell S."/>
            <person name="Pinowska A."/>
            <person name="Traller J.C."/>
            <person name="Smith S.R."/>
            <person name="McClure R."/>
            <person name="Beliaev A."/>
            <person name="Bohutskyi P."/>
            <person name="Hill E.A."/>
            <person name="Rabines A."/>
            <person name="Zheng H."/>
            <person name="Allen L.Z."/>
            <person name="Kuo A."/>
            <person name="Grigoriev I.V."/>
            <person name="Allen A.E."/>
            <person name="Hazlebeck D."/>
            <person name="Allen E.E."/>
        </authorList>
    </citation>
    <scope>NUCLEOTIDE SEQUENCE</scope>
    <source>
        <strain evidence="1">Hildebrandi</strain>
    </source>
</reference>
<reference evidence="1" key="2">
    <citation type="submission" date="2021-04" db="EMBL/GenBank/DDBJ databases">
        <authorList>
            <person name="Podell S."/>
        </authorList>
    </citation>
    <scope>NUCLEOTIDE SEQUENCE</scope>
    <source>
        <strain evidence="1">Hildebrandi</strain>
    </source>
</reference>
<gene>
    <name evidence="1" type="ORF">IV203_012284</name>
</gene>
<proteinExistence type="predicted"/>
<name>A0A9K3KU99_9STRA</name>
<dbReference type="EMBL" id="JAGRRH010000019">
    <property type="protein sequence ID" value="KAG7349687.1"/>
    <property type="molecule type" value="Genomic_DNA"/>
</dbReference>
<comment type="caution">
    <text evidence="1">The sequence shown here is derived from an EMBL/GenBank/DDBJ whole genome shotgun (WGS) entry which is preliminary data.</text>
</comment>
<keyword evidence="2" id="KW-1185">Reference proteome</keyword>
<accession>A0A9K3KU99</accession>
<dbReference type="Proteomes" id="UP000693970">
    <property type="component" value="Unassembled WGS sequence"/>
</dbReference>
<organism evidence="1 2">
    <name type="scientific">Nitzschia inconspicua</name>
    <dbReference type="NCBI Taxonomy" id="303405"/>
    <lineage>
        <taxon>Eukaryota</taxon>
        <taxon>Sar</taxon>
        <taxon>Stramenopiles</taxon>
        <taxon>Ochrophyta</taxon>
        <taxon>Bacillariophyta</taxon>
        <taxon>Bacillariophyceae</taxon>
        <taxon>Bacillariophycidae</taxon>
        <taxon>Bacillariales</taxon>
        <taxon>Bacillariaceae</taxon>
        <taxon>Nitzschia</taxon>
    </lineage>
</organism>
<dbReference type="OrthoDB" id="7729168at2759"/>
<evidence type="ECO:0000313" key="2">
    <source>
        <dbReference type="Proteomes" id="UP000693970"/>
    </source>
</evidence>
<sequence length="259" mass="29113">MPSANACGSCYQDNFSFALYSRFRTPKLYRLATNGEWDQIPARCKNHPKEAQFIHKYAPMDTALHRILRTESCQTCPPEMKQNIYEMKLDAVKALLEANPVQASTADTFQRTPLHWACMDAESNDVLTGGEDDEHGDHPIESSFGSGSVLLELLDHAPQAVKKVDIERRTPLHYLLARNDEIPLRLLAKMVALYPESLTVKDEVGETPLDILQSRKEEIPNMEEVIETLLKLKSMLASTAQVILEKHSHQPEAGCELAS</sequence>
<protein>
    <submittedName>
        <fullName evidence="1">Ankyrin repeat domain protein</fullName>
    </submittedName>
</protein>
<evidence type="ECO:0000313" key="1">
    <source>
        <dbReference type="EMBL" id="KAG7349687.1"/>
    </source>
</evidence>
<dbReference type="AlphaFoldDB" id="A0A9K3KU99"/>